<dbReference type="PANTHER" id="PTHR46761:SF2">
    <property type="entry name" value="RAN GTPASE-ACTIVATING PROTEIN 1"/>
    <property type="match status" value="1"/>
</dbReference>
<gene>
    <name evidence="2" type="ORF">HPP92_020190</name>
</gene>
<protein>
    <submittedName>
        <fullName evidence="2">Uncharacterized protein</fullName>
    </submittedName>
</protein>
<reference evidence="2 3" key="1">
    <citation type="journal article" date="2020" name="Nat. Food">
        <title>A phased Vanilla planifolia genome enables genetic improvement of flavour and production.</title>
        <authorList>
            <person name="Hasing T."/>
            <person name="Tang H."/>
            <person name="Brym M."/>
            <person name="Khazi F."/>
            <person name="Huang T."/>
            <person name="Chambers A.H."/>
        </authorList>
    </citation>
    <scope>NUCLEOTIDE SEQUENCE [LARGE SCALE GENOMIC DNA]</scope>
    <source>
        <tissue evidence="2">Leaf</tissue>
    </source>
</reference>
<dbReference type="SUPFAM" id="SSF52047">
    <property type="entry name" value="RNI-like"/>
    <property type="match status" value="1"/>
</dbReference>
<dbReference type="InterPro" id="IPR032675">
    <property type="entry name" value="LRR_dom_sf"/>
</dbReference>
<proteinExistence type="predicted"/>
<dbReference type="OrthoDB" id="120976at2759"/>
<dbReference type="Gene3D" id="3.80.10.10">
    <property type="entry name" value="Ribonuclease Inhibitor"/>
    <property type="match status" value="1"/>
</dbReference>
<dbReference type="GO" id="GO:0005096">
    <property type="term" value="F:GTPase activator activity"/>
    <property type="evidence" value="ECO:0007669"/>
    <property type="project" value="InterPro"/>
</dbReference>
<dbReference type="Proteomes" id="UP000639772">
    <property type="component" value="Chromosome 10"/>
</dbReference>
<dbReference type="EMBL" id="JADCNM010000010">
    <property type="protein sequence ID" value="KAG0466026.1"/>
    <property type="molecule type" value="Genomic_DNA"/>
</dbReference>
<evidence type="ECO:0000256" key="1">
    <source>
        <dbReference type="SAM" id="MobiDB-lite"/>
    </source>
</evidence>
<dbReference type="InterPro" id="IPR045203">
    <property type="entry name" value="RanGAP1/2"/>
</dbReference>
<dbReference type="PANTHER" id="PTHR46761">
    <property type="entry name" value="RAN GTPASE-ACTIVATING PROTEIN 1"/>
    <property type="match status" value="1"/>
</dbReference>
<feature type="compositionally biased region" description="Acidic residues" evidence="1">
    <location>
        <begin position="85"/>
        <end position="102"/>
    </location>
</feature>
<accession>A0A835Q4A1</accession>
<dbReference type="AlphaFoldDB" id="A0A835Q4A1"/>
<evidence type="ECO:0000313" key="3">
    <source>
        <dbReference type="Proteomes" id="UP000639772"/>
    </source>
</evidence>
<organism evidence="2 3">
    <name type="scientific">Vanilla planifolia</name>
    <name type="common">Vanilla</name>
    <dbReference type="NCBI Taxonomy" id="51239"/>
    <lineage>
        <taxon>Eukaryota</taxon>
        <taxon>Viridiplantae</taxon>
        <taxon>Streptophyta</taxon>
        <taxon>Embryophyta</taxon>
        <taxon>Tracheophyta</taxon>
        <taxon>Spermatophyta</taxon>
        <taxon>Magnoliopsida</taxon>
        <taxon>Liliopsida</taxon>
        <taxon>Asparagales</taxon>
        <taxon>Orchidaceae</taxon>
        <taxon>Vanilloideae</taxon>
        <taxon>Vanilleae</taxon>
        <taxon>Vanilla</taxon>
    </lineage>
</organism>
<feature type="region of interest" description="Disordered" evidence="1">
    <location>
        <begin position="75"/>
        <end position="108"/>
    </location>
</feature>
<sequence length="120" mass="12966">MKDEGAVVIGKALEGSNPQLRELDFSSNMLRRAGATCLARAVVTNKPDFVLLNIDDNAISEEGIEEVKEILRNGKKDETVLGSLDDNEPEGEEESGEEEDAENGGGEVAVEAELDKLCFQ</sequence>
<evidence type="ECO:0000313" key="2">
    <source>
        <dbReference type="EMBL" id="KAG0466026.1"/>
    </source>
</evidence>
<comment type="caution">
    <text evidence="2">The sequence shown here is derived from an EMBL/GenBank/DDBJ whole genome shotgun (WGS) entry which is preliminary data.</text>
</comment>
<name>A0A835Q4A1_VANPL</name>